<comment type="caution">
    <text evidence="1">The sequence shown here is derived from an EMBL/GenBank/DDBJ whole genome shotgun (WGS) entry which is preliminary data.</text>
</comment>
<proteinExistence type="predicted"/>
<organism evidence="1 2">
    <name type="scientific">Chondromyces apiculatus DSM 436</name>
    <dbReference type="NCBI Taxonomy" id="1192034"/>
    <lineage>
        <taxon>Bacteria</taxon>
        <taxon>Pseudomonadati</taxon>
        <taxon>Myxococcota</taxon>
        <taxon>Polyangia</taxon>
        <taxon>Polyangiales</taxon>
        <taxon>Polyangiaceae</taxon>
        <taxon>Chondromyces</taxon>
    </lineage>
</organism>
<evidence type="ECO:0000313" key="2">
    <source>
        <dbReference type="Proteomes" id="UP000019678"/>
    </source>
</evidence>
<dbReference type="RefSeq" id="WP_044234827.1">
    <property type="nucleotide sequence ID" value="NZ_ASRX01000002.1"/>
</dbReference>
<dbReference type="Proteomes" id="UP000019678">
    <property type="component" value="Unassembled WGS sequence"/>
</dbReference>
<keyword evidence="2" id="KW-1185">Reference proteome</keyword>
<dbReference type="Gene3D" id="3.40.50.300">
    <property type="entry name" value="P-loop containing nucleotide triphosphate hydrolases"/>
    <property type="match status" value="1"/>
</dbReference>
<dbReference type="InterPro" id="IPR027417">
    <property type="entry name" value="P-loop_NTPase"/>
</dbReference>
<dbReference type="EMBL" id="ASRX01000002">
    <property type="protein sequence ID" value="EYF08669.1"/>
    <property type="molecule type" value="Genomic_DNA"/>
</dbReference>
<sequence length="152" mass="16228">MNTALEVRGFKAIRDSGFLGLGLLTLLIGRTGSGKSAPLEALQWLQVSLGLGLRVGTQRQAAMFEGLLHRGAHRITLVVTLGPEGDVEVSYVLEVKADASGNPVIKHEPCREGSDTTAPLTIQSREVAGSPVVRGMRVQRRCVTRIPSPCTT</sequence>
<dbReference type="OrthoDB" id="9816506at2"/>
<dbReference type="SUPFAM" id="SSF52540">
    <property type="entry name" value="P-loop containing nucleoside triphosphate hydrolases"/>
    <property type="match status" value="1"/>
</dbReference>
<evidence type="ECO:0000313" key="1">
    <source>
        <dbReference type="EMBL" id="EYF08669.1"/>
    </source>
</evidence>
<gene>
    <name evidence="1" type="ORF">CAP_2530</name>
</gene>
<reference evidence="1 2" key="1">
    <citation type="submission" date="2013-05" db="EMBL/GenBank/DDBJ databases">
        <title>Genome assembly of Chondromyces apiculatus DSM 436.</title>
        <authorList>
            <person name="Sharma G."/>
            <person name="Khatri I."/>
            <person name="Kaur C."/>
            <person name="Mayilraj S."/>
            <person name="Subramanian S."/>
        </authorList>
    </citation>
    <scope>NUCLEOTIDE SEQUENCE [LARGE SCALE GENOMIC DNA]</scope>
    <source>
        <strain evidence="1 2">DSM 436</strain>
    </source>
</reference>
<evidence type="ECO:0008006" key="3">
    <source>
        <dbReference type="Google" id="ProtNLM"/>
    </source>
</evidence>
<protein>
    <recommendedName>
        <fullName evidence="3">Rad50/SbcC-type AAA domain-containing protein</fullName>
    </recommendedName>
</protein>
<dbReference type="AlphaFoldDB" id="A0A017THF2"/>
<accession>A0A017THF2</accession>
<name>A0A017THF2_9BACT</name>